<comment type="catalytic activity">
    <reaction evidence="5">
        <text>a uridine in RNA = a pseudouridine in RNA</text>
        <dbReference type="Rhea" id="RHEA:48348"/>
        <dbReference type="Rhea" id="RHEA-COMP:12068"/>
        <dbReference type="Rhea" id="RHEA-COMP:12069"/>
        <dbReference type="ChEBI" id="CHEBI:65314"/>
        <dbReference type="ChEBI" id="CHEBI:65315"/>
    </reaction>
</comment>
<dbReference type="InterPro" id="IPR020103">
    <property type="entry name" value="PsdUridine_synth_cat_dom_sf"/>
</dbReference>
<dbReference type="PROSITE" id="PS01129">
    <property type="entry name" value="PSI_RLU"/>
    <property type="match status" value="1"/>
</dbReference>
<dbReference type="SUPFAM" id="SSF55120">
    <property type="entry name" value="Pseudouridine synthase"/>
    <property type="match status" value="1"/>
</dbReference>
<dbReference type="GO" id="GO:0120159">
    <property type="term" value="F:rRNA pseudouridine synthase activity"/>
    <property type="evidence" value="ECO:0007669"/>
    <property type="project" value="UniProtKB-ARBA"/>
</dbReference>
<dbReference type="Gene3D" id="3.30.2350.10">
    <property type="entry name" value="Pseudouridine synthase"/>
    <property type="match status" value="1"/>
</dbReference>
<gene>
    <name evidence="7" type="ORF">C0197_03265</name>
</gene>
<dbReference type="InterPro" id="IPR006145">
    <property type="entry name" value="PsdUridine_synth_RsuA/RluA"/>
</dbReference>
<dbReference type="Proteomes" id="UP000235731">
    <property type="component" value="Unassembled WGS sequence"/>
</dbReference>
<sequence>MTEKIFTFEVDKLSSKIRLDHFLKEKIQELTRNRIQKLIEEGFVKIQPDPGVKVLKPGYKIKEGQIITLIIPPEEPLELKPQEVPFEVLYEDDDLAVIYKPAGVVVHPAPGHKEGTLVHGLLYKLKNLSGIGGKLRPGLVHRLDKDTSGLMLIAKNDFTHQALVKAFKERKIKKEYLAILYGQIQPPKGKIEKPIGRHPVHRKKMAVLKEGKEAITEYEVLKYFKKATLVCAKPITGRTHQLRVHFNSLGHPILGDPLYEGLKPDLPKPERLMLHAAKLTFLHPRTKKLLSFHMDPPKDFKKYLQVLEKINNQF</sequence>
<evidence type="ECO:0000313" key="8">
    <source>
        <dbReference type="Proteomes" id="UP000235731"/>
    </source>
</evidence>
<evidence type="ECO:0000313" key="7">
    <source>
        <dbReference type="EMBL" id="PMP63164.1"/>
    </source>
</evidence>
<evidence type="ECO:0000259" key="6">
    <source>
        <dbReference type="SMART" id="SM00363"/>
    </source>
</evidence>
<dbReference type="GO" id="GO:0000455">
    <property type="term" value="P:enzyme-directed rRNA pseudouridine synthesis"/>
    <property type="evidence" value="ECO:0007669"/>
    <property type="project" value="TreeGrafter"/>
</dbReference>
<dbReference type="EMBL" id="PNIE01000044">
    <property type="protein sequence ID" value="PMP63164.1"/>
    <property type="molecule type" value="Genomic_DNA"/>
</dbReference>
<dbReference type="InterPro" id="IPR002942">
    <property type="entry name" value="S4_RNA-bd"/>
</dbReference>
<name>A0A2N7PJU3_9BACT</name>
<reference evidence="7 8" key="1">
    <citation type="submission" date="2018-01" db="EMBL/GenBank/DDBJ databases">
        <title>Metagenomic assembled genomes from two thermal pools in the Uzon Caldera, Kamchatka, Russia.</title>
        <authorList>
            <person name="Wilkins L."/>
            <person name="Ettinger C."/>
        </authorList>
    </citation>
    <scope>NUCLEOTIDE SEQUENCE [LARGE SCALE GENOMIC DNA]</scope>
    <source>
        <strain evidence="7">ZAV-15</strain>
    </source>
</reference>
<dbReference type="EC" id="5.4.99.-" evidence="5"/>
<keyword evidence="4" id="KW-0694">RNA-binding</keyword>
<dbReference type="PANTHER" id="PTHR21600:SF44">
    <property type="entry name" value="RIBOSOMAL LARGE SUBUNIT PSEUDOURIDINE SYNTHASE D"/>
    <property type="match status" value="1"/>
</dbReference>
<protein>
    <recommendedName>
        <fullName evidence="5">Pseudouridine synthase</fullName>
        <ecNumber evidence="5">5.4.99.-</ecNumber>
    </recommendedName>
</protein>
<comment type="caution">
    <text evidence="7">The sequence shown here is derived from an EMBL/GenBank/DDBJ whole genome shotgun (WGS) entry which is preliminary data.</text>
</comment>
<comment type="similarity">
    <text evidence="1 5">Belongs to the pseudouridine synthase RluA family.</text>
</comment>
<dbReference type="InterPro" id="IPR036986">
    <property type="entry name" value="S4_RNA-bd_sf"/>
</dbReference>
<keyword evidence="2 5" id="KW-0413">Isomerase</keyword>
<feature type="active site" evidence="3">
    <location>
        <position position="144"/>
    </location>
</feature>
<evidence type="ECO:0000256" key="2">
    <source>
        <dbReference type="ARBA" id="ARBA00023235"/>
    </source>
</evidence>
<evidence type="ECO:0000256" key="4">
    <source>
        <dbReference type="PROSITE-ProRule" id="PRU00182"/>
    </source>
</evidence>
<dbReference type="Pfam" id="PF00849">
    <property type="entry name" value="PseudoU_synth_2"/>
    <property type="match status" value="1"/>
</dbReference>
<dbReference type="PROSITE" id="PS50889">
    <property type="entry name" value="S4"/>
    <property type="match status" value="1"/>
</dbReference>
<evidence type="ECO:0000256" key="5">
    <source>
        <dbReference type="RuleBase" id="RU362028"/>
    </source>
</evidence>
<comment type="function">
    <text evidence="5">Responsible for synthesis of pseudouridine from uracil.</text>
</comment>
<proteinExistence type="inferred from homology"/>
<dbReference type="PANTHER" id="PTHR21600">
    <property type="entry name" value="MITOCHONDRIAL RNA PSEUDOURIDINE SYNTHASE"/>
    <property type="match status" value="1"/>
</dbReference>
<organism evidence="7 8">
    <name type="scientific">Caldimicrobium thiodismutans</name>
    <dbReference type="NCBI Taxonomy" id="1653476"/>
    <lineage>
        <taxon>Bacteria</taxon>
        <taxon>Pseudomonadati</taxon>
        <taxon>Thermodesulfobacteriota</taxon>
        <taxon>Thermodesulfobacteria</taxon>
        <taxon>Thermodesulfobacteriales</taxon>
        <taxon>Thermodesulfobacteriaceae</taxon>
        <taxon>Caldimicrobium</taxon>
    </lineage>
</organism>
<dbReference type="InterPro" id="IPR006224">
    <property type="entry name" value="PsdUridine_synth_RluA-like_CS"/>
</dbReference>
<dbReference type="InterPro" id="IPR050188">
    <property type="entry name" value="RluA_PseudoU_synthase"/>
</dbReference>
<dbReference type="CDD" id="cd02869">
    <property type="entry name" value="PseudoU_synth_RluA_like"/>
    <property type="match status" value="1"/>
</dbReference>
<dbReference type="AlphaFoldDB" id="A0A2N7PJU3"/>
<dbReference type="Gene3D" id="3.10.290.10">
    <property type="entry name" value="RNA-binding S4 domain"/>
    <property type="match status" value="1"/>
</dbReference>
<dbReference type="CDD" id="cd00165">
    <property type="entry name" value="S4"/>
    <property type="match status" value="1"/>
</dbReference>
<accession>A0A2N7PJU3</accession>
<dbReference type="NCBIfam" id="TIGR00005">
    <property type="entry name" value="rluA_subfam"/>
    <property type="match status" value="1"/>
</dbReference>
<dbReference type="InterPro" id="IPR006225">
    <property type="entry name" value="PsdUridine_synth_RluC/D"/>
</dbReference>
<evidence type="ECO:0000256" key="1">
    <source>
        <dbReference type="ARBA" id="ARBA00010876"/>
    </source>
</evidence>
<dbReference type="SMART" id="SM00363">
    <property type="entry name" value="S4"/>
    <property type="match status" value="1"/>
</dbReference>
<evidence type="ECO:0000256" key="3">
    <source>
        <dbReference type="PIRSR" id="PIRSR606225-1"/>
    </source>
</evidence>
<feature type="domain" description="RNA-binding S4" evidence="6">
    <location>
        <begin position="17"/>
        <end position="85"/>
    </location>
</feature>
<dbReference type="GO" id="GO:0003723">
    <property type="term" value="F:RNA binding"/>
    <property type="evidence" value="ECO:0007669"/>
    <property type="project" value="UniProtKB-KW"/>
</dbReference>
<dbReference type="SUPFAM" id="SSF55174">
    <property type="entry name" value="Alpha-L RNA-binding motif"/>
    <property type="match status" value="1"/>
</dbReference>